<proteinExistence type="predicted"/>
<keyword evidence="3" id="KW-1185">Reference proteome</keyword>
<dbReference type="Proteomes" id="UP001150942">
    <property type="component" value="Unassembled WGS sequence"/>
</dbReference>
<accession>A0A9W9N739</accession>
<dbReference type="SUPFAM" id="SSF54695">
    <property type="entry name" value="POZ domain"/>
    <property type="match status" value="1"/>
</dbReference>
<sequence length="211" mass="23978">TAPVKSSPYFGKALGDLMKDHFSDITIICQNVTFKAHRAIIYTQSHFFDAAFKPGFQESISGTINLLDDEPGSIRRVLCFLCRQTYNENDQDVEPKKIMPVQIPMQEVPSMSDNAVNDFEHRKAIACNNLNVYLAADKFDIFPLKQLAWYKLSAWFEDYWMTSLFPKVALDIMESFPLRDSSLLNDLVGATRGYLSFSGITVNLDLSLLQE</sequence>
<comment type="caution">
    <text evidence="2">The sequence shown here is derived from an EMBL/GenBank/DDBJ whole genome shotgun (WGS) entry which is preliminary data.</text>
</comment>
<evidence type="ECO:0000259" key="1">
    <source>
        <dbReference type="PROSITE" id="PS50097"/>
    </source>
</evidence>
<dbReference type="EMBL" id="JAPQKQ010000001">
    <property type="protein sequence ID" value="KAJ5214440.1"/>
    <property type="molecule type" value="Genomic_DNA"/>
</dbReference>
<organism evidence="2 3">
    <name type="scientific">Penicillium cf. viridicatum</name>
    <dbReference type="NCBI Taxonomy" id="2972119"/>
    <lineage>
        <taxon>Eukaryota</taxon>
        <taxon>Fungi</taxon>
        <taxon>Dikarya</taxon>
        <taxon>Ascomycota</taxon>
        <taxon>Pezizomycotina</taxon>
        <taxon>Eurotiomycetes</taxon>
        <taxon>Eurotiomycetidae</taxon>
        <taxon>Eurotiales</taxon>
        <taxon>Aspergillaceae</taxon>
        <taxon>Penicillium</taxon>
    </lineage>
</organism>
<dbReference type="CDD" id="cd18186">
    <property type="entry name" value="BTB_POZ_ZBTB_KLHL-like"/>
    <property type="match status" value="1"/>
</dbReference>
<dbReference type="PROSITE" id="PS50097">
    <property type="entry name" value="BTB"/>
    <property type="match status" value="1"/>
</dbReference>
<dbReference type="OrthoDB" id="6359816at2759"/>
<dbReference type="PANTHER" id="PTHR47843:SF5">
    <property type="entry name" value="BTB_POZ DOMAIN PROTEIN"/>
    <property type="match status" value="1"/>
</dbReference>
<feature type="domain" description="BTB" evidence="1">
    <location>
        <begin position="23"/>
        <end position="81"/>
    </location>
</feature>
<reference evidence="2" key="1">
    <citation type="submission" date="2022-11" db="EMBL/GenBank/DDBJ databases">
        <authorList>
            <person name="Petersen C."/>
        </authorList>
    </citation>
    <scope>NUCLEOTIDE SEQUENCE</scope>
    <source>
        <strain evidence="2">IBT 20477</strain>
    </source>
</reference>
<dbReference type="InterPro" id="IPR011333">
    <property type="entry name" value="SKP1/BTB/POZ_sf"/>
</dbReference>
<dbReference type="Gene3D" id="3.30.710.10">
    <property type="entry name" value="Potassium Channel Kv1.1, Chain A"/>
    <property type="match status" value="1"/>
</dbReference>
<dbReference type="Pfam" id="PF00651">
    <property type="entry name" value="BTB"/>
    <property type="match status" value="1"/>
</dbReference>
<name>A0A9W9N739_9EURO</name>
<dbReference type="PANTHER" id="PTHR47843">
    <property type="entry name" value="BTB DOMAIN-CONTAINING PROTEIN-RELATED"/>
    <property type="match status" value="1"/>
</dbReference>
<evidence type="ECO:0000313" key="2">
    <source>
        <dbReference type="EMBL" id="KAJ5214440.1"/>
    </source>
</evidence>
<feature type="non-terminal residue" evidence="2">
    <location>
        <position position="1"/>
    </location>
</feature>
<protein>
    <recommendedName>
        <fullName evidence="1">BTB domain-containing protein</fullName>
    </recommendedName>
</protein>
<dbReference type="AlphaFoldDB" id="A0A9W9N739"/>
<reference evidence="2" key="2">
    <citation type="journal article" date="2023" name="IMA Fungus">
        <title>Comparative genomic study of the Penicillium genus elucidates a diverse pangenome and 15 lateral gene transfer events.</title>
        <authorList>
            <person name="Petersen C."/>
            <person name="Sorensen T."/>
            <person name="Nielsen M.R."/>
            <person name="Sondergaard T.E."/>
            <person name="Sorensen J.L."/>
            <person name="Fitzpatrick D.A."/>
            <person name="Frisvad J.C."/>
            <person name="Nielsen K.L."/>
        </authorList>
    </citation>
    <scope>NUCLEOTIDE SEQUENCE</scope>
    <source>
        <strain evidence="2">IBT 20477</strain>
    </source>
</reference>
<evidence type="ECO:0000313" key="3">
    <source>
        <dbReference type="Proteomes" id="UP001150942"/>
    </source>
</evidence>
<gene>
    <name evidence="2" type="ORF">N7449_001609</name>
</gene>
<dbReference type="InterPro" id="IPR000210">
    <property type="entry name" value="BTB/POZ_dom"/>
</dbReference>